<protein>
    <submittedName>
        <fullName evidence="2">Uncharacterized protein</fullName>
    </submittedName>
</protein>
<feature type="chain" id="PRO_5005346500" evidence="1">
    <location>
        <begin position="20"/>
        <end position="79"/>
    </location>
</feature>
<reference evidence="2" key="1">
    <citation type="submission" date="2010-03" db="EMBL/GenBank/DDBJ databases">
        <title>Annotation of Blastomyces dermatitidis strain ATCC 18188.</title>
        <authorList>
            <consortium name="The Broad Institute Genome Sequencing Platform"/>
            <consortium name="Broad Institute Genome Sequencing Center for Infectious Disease."/>
            <person name="Cuomo C."/>
            <person name="Klein B."/>
            <person name="Sullivan T."/>
            <person name="Heitman J."/>
            <person name="Young S."/>
            <person name="Zeng Q."/>
            <person name="Gargeya S."/>
            <person name="Alvarado L."/>
            <person name="Berlin A.M."/>
            <person name="Chapman S.B."/>
            <person name="Chen Z."/>
            <person name="Freedman E."/>
            <person name="Gellesch M."/>
            <person name="Goldberg J."/>
            <person name="Griggs A."/>
            <person name="Gujja S."/>
            <person name="Heilman E."/>
            <person name="Heiman D."/>
            <person name="Howarth C."/>
            <person name="Mehta T."/>
            <person name="Neiman D."/>
            <person name="Pearson M."/>
            <person name="Roberts A."/>
            <person name="Saif S."/>
            <person name="Shea T."/>
            <person name="Shenoy N."/>
            <person name="Sisk P."/>
            <person name="Stolte C."/>
            <person name="Sykes S."/>
            <person name="White J."/>
            <person name="Yandava C."/>
            <person name="Haas B."/>
            <person name="Nusbaum C."/>
            <person name="Birren B."/>
        </authorList>
    </citation>
    <scope>NUCLEOTIDE SEQUENCE [LARGE SCALE GENOMIC DNA]</scope>
    <source>
        <strain evidence="2">ATCC 18188</strain>
    </source>
</reference>
<evidence type="ECO:0000256" key="1">
    <source>
        <dbReference type="SAM" id="SignalP"/>
    </source>
</evidence>
<keyword evidence="1" id="KW-0732">Signal</keyword>
<dbReference type="AlphaFoldDB" id="F2T3U0"/>
<sequence>MKLNILLLCLFSGLTTILAAPEMEKKAATNSLDTSPATKGNGDVLADACYYCVGVCRGYYCCDPRPNCFYASGGCWCSA</sequence>
<organism evidence="2">
    <name type="scientific">Ajellomyces dermatitidis (strain ATCC 18188 / CBS 674.68)</name>
    <name type="common">Blastomyces dermatitidis</name>
    <dbReference type="NCBI Taxonomy" id="653446"/>
    <lineage>
        <taxon>Eukaryota</taxon>
        <taxon>Fungi</taxon>
        <taxon>Dikarya</taxon>
        <taxon>Ascomycota</taxon>
        <taxon>Pezizomycotina</taxon>
        <taxon>Eurotiomycetes</taxon>
        <taxon>Eurotiomycetidae</taxon>
        <taxon>Onygenales</taxon>
        <taxon>Ajellomycetaceae</taxon>
        <taxon>Blastomyces</taxon>
    </lineage>
</organism>
<dbReference type="HOGENOM" id="CLU_2739460_0_0_1"/>
<dbReference type="OrthoDB" id="4187706at2759"/>
<proteinExistence type="predicted"/>
<name>F2T3U0_AJEDA</name>
<dbReference type="Proteomes" id="UP000007802">
    <property type="component" value="Unassembled WGS sequence"/>
</dbReference>
<feature type="signal peptide" evidence="1">
    <location>
        <begin position="1"/>
        <end position="19"/>
    </location>
</feature>
<dbReference type="EMBL" id="GG749408">
    <property type="protein sequence ID" value="EGE78092.2"/>
    <property type="molecule type" value="Genomic_DNA"/>
</dbReference>
<evidence type="ECO:0000313" key="2">
    <source>
        <dbReference type="EMBL" id="EGE78092.2"/>
    </source>
</evidence>
<accession>F2T3U0</accession>
<gene>
    <name evidence="2" type="ORF">BDDG_01029</name>
</gene>